<dbReference type="Gene3D" id="3.40.50.10810">
    <property type="entry name" value="Tandem AAA-ATPase domain"/>
    <property type="match status" value="1"/>
</dbReference>
<reference evidence="6 7" key="1">
    <citation type="journal article" date="2016" name="Nat. Commun.">
        <title>Ectomycorrhizal ecology is imprinted in the genome of the dominant symbiotic fungus Cenococcum geophilum.</title>
        <authorList>
            <consortium name="DOE Joint Genome Institute"/>
            <person name="Peter M."/>
            <person name="Kohler A."/>
            <person name="Ohm R.A."/>
            <person name="Kuo A."/>
            <person name="Krutzmann J."/>
            <person name="Morin E."/>
            <person name="Arend M."/>
            <person name="Barry K.W."/>
            <person name="Binder M."/>
            <person name="Choi C."/>
            <person name="Clum A."/>
            <person name="Copeland A."/>
            <person name="Grisel N."/>
            <person name="Haridas S."/>
            <person name="Kipfer T."/>
            <person name="LaButti K."/>
            <person name="Lindquist E."/>
            <person name="Lipzen A."/>
            <person name="Maire R."/>
            <person name="Meier B."/>
            <person name="Mihaltcheva S."/>
            <person name="Molinier V."/>
            <person name="Murat C."/>
            <person name="Poggeler S."/>
            <person name="Quandt C.A."/>
            <person name="Sperisen C."/>
            <person name="Tritt A."/>
            <person name="Tisserant E."/>
            <person name="Crous P.W."/>
            <person name="Henrissat B."/>
            <person name="Nehls U."/>
            <person name="Egli S."/>
            <person name="Spatafora J.W."/>
            <person name="Grigoriev I.V."/>
            <person name="Martin F.M."/>
        </authorList>
    </citation>
    <scope>NUCLEOTIDE SEQUENCE [LARGE SCALE GENOMIC DNA]</scope>
    <source>
        <strain evidence="6 7">CBS 207.34</strain>
    </source>
</reference>
<organism evidence="6 7">
    <name type="scientific">Glonium stellatum</name>
    <dbReference type="NCBI Taxonomy" id="574774"/>
    <lineage>
        <taxon>Eukaryota</taxon>
        <taxon>Fungi</taxon>
        <taxon>Dikarya</taxon>
        <taxon>Ascomycota</taxon>
        <taxon>Pezizomycotina</taxon>
        <taxon>Dothideomycetes</taxon>
        <taxon>Pleosporomycetidae</taxon>
        <taxon>Gloniales</taxon>
        <taxon>Gloniaceae</taxon>
        <taxon>Glonium</taxon>
    </lineage>
</organism>
<evidence type="ECO:0000313" key="6">
    <source>
        <dbReference type="EMBL" id="OCL15076.1"/>
    </source>
</evidence>
<dbReference type="GO" id="GO:0008094">
    <property type="term" value="F:ATP-dependent activity, acting on DNA"/>
    <property type="evidence" value="ECO:0007669"/>
    <property type="project" value="TreeGrafter"/>
</dbReference>
<accession>A0A8E2FDB5</accession>
<dbReference type="GO" id="GO:0016787">
    <property type="term" value="F:hydrolase activity"/>
    <property type="evidence" value="ECO:0007669"/>
    <property type="project" value="UniProtKB-KW"/>
</dbReference>
<dbReference type="InterPro" id="IPR001650">
    <property type="entry name" value="Helicase_C-like"/>
</dbReference>
<dbReference type="Pfam" id="PF00271">
    <property type="entry name" value="Helicase_C"/>
    <property type="match status" value="1"/>
</dbReference>
<gene>
    <name evidence="6" type="ORF">AOQ84DRAFT_279690</name>
</gene>
<sequence length="475" mass="52626">MIALIARERELLNTQLKSTENSIGPTLVVVPSPCHNIRNSTRSTAKALCMISANFRWVITGTPIQNRLSDLASLLKFLQVYPYEDPQVFDTDITQLWKSGSDEEAIQRLKRLLTCIMLRRSKAAVELPERSDVLEYLDFDSNERAAYNSARLQTVETINAALTSGSSSAAAYRNSLQKINVLRMICNVGVAFQNSKLSAALPLQEDDVTTWDSCSAQEAFNNLLTAGLSTCTKCCIELGQIQDETCSEYSYQPQLTQCLQLLCGNCHITLTKLNAPHSLCEHVPPCPTRAISTMSSQSAPTGSGFLSSDNNFMMSTKMKALVADISSIAHDEKSLVFSFWTSTLDMIEVALSRASISFTRFDGQTSTQKRNKVIENFRSDPSVKVLLLTISCGAFGHAQALARIHRIGQTKPVTTVRFIIRNSFEEHVIKVQNQKKHLTDLLLSTKRTSESELAQSRLLVSNSALNTVVDTYSIF</sequence>
<keyword evidence="7" id="KW-1185">Reference proteome</keyword>
<dbReference type="GO" id="GO:0005524">
    <property type="term" value="F:ATP binding"/>
    <property type="evidence" value="ECO:0007669"/>
    <property type="project" value="UniProtKB-KW"/>
</dbReference>
<dbReference type="Pfam" id="PF00176">
    <property type="entry name" value="SNF2-rel_dom"/>
    <property type="match status" value="1"/>
</dbReference>
<evidence type="ECO:0008006" key="8">
    <source>
        <dbReference type="Google" id="ProtNLM"/>
    </source>
</evidence>
<evidence type="ECO:0000259" key="5">
    <source>
        <dbReference type="Pfam" id="PF00271"/>
    </source>
</evidence>
<dbReference type="Proteomes" id="UP000250140">
    <property type="component" value="Unassembled WGS sequence"/>
</dbReference>
<dbReference type="PANTHER" id="PTHR45626:SF22">
    <property type="entry name" value="DNA REPAIR PROTEIN RAD5"/>
    <property type="match status" value="1"/>
</dbReference>
<dbReference type="SUPFAM" id="SSF52540">
    <property type="entry name" value="P-loop containing nucleoside triphosphate hydrolases"/>
    <property type="match status" value="2"/>
</dbReference>
<dbReference type="PANTHER" id="PTHR45626">
    <property type="entry name" value="TRANSCRIPTION TERMINATION FACTOR 2-RELATED"/>
    <property type="match status" value="1"/>
</dbReference>
<keyword evidence="2" id="KW-0378">Hydrolase</keyword>
<evidence type="ECO:0000256" key="1">
    <source>
        <dbReference type="ARBA" id="ARBA00022741"/>
    </source>
</evidence>
<name>A0A8E2FDB5_9PEZI</name>
<dbReference type="OrthoDB" id="448448at2759"/>
<dbReference type="InterPro" id="IPR050628">
    <property type="entry name" value="SNF2_RAD54_helicase_TF"/>
</dbReference>
<dbReference type="GO" id="GO:0005634">
    <property type="term" value="C:nucleus"/>
    <property type="evidence" value="ECO:0007669"/>
    <property type="project" value="TreeGrafter"/>
</dbReference>
<keyword evidence="1" id="KW-0547">Nucleotide-binding</keyword>
<evidence type="ECO:0000256" key="3">
    <source>
        <dbReference type="ARBA" id="ARBA00022840"/>
    </source>
</evidence>
<dbReference type="AlphaFoldDB" id="A0A8E2FDB5"/>
<evidence type="ECO:0000259" key="4">
    <source>
        <dbReference type="Pfam" id="PF00176"/>
    </source>
</evidence>
<dbReference type="InterPro" id="IPR049730">
    <property type="entry name" value="SNF2/RAD54-like_C"/>
</dbReference>
<evidence type="ECO:0000256" key="2">
    <source>
        <dbReference type="ARBA" id="ARBA00022801"/>
    </source>
</evidence>
<dbReference type="GO" id="GO:0006281">
    <property type="term" value="P:DNA repair"/>
    <property type="evidence" value="ECO:0007669"/>
    <property type="project" value="TreeGrafter"/>
</dbReference>
<dbReference type="InterPro" id="IPR027417">
    <property type="entry name" value="P-loop_NTPase"/>
</dbReference>
<proteinExistence type="predicted"/>
<dbReference type="Gene3D" id="3.40.50.300">
    <property type="entry name" value="P-loop containing nucleotide triphosphate hydrolases"/>
    <property type="match status" value="2"/>
</dbReference>
<feature type="domain" description="SNF2 N-terminal" evidence="4">
    <location>
        <begin position="35"/>
        <end position="187"/>
    </location>
</feature>
<dbReference type="EMBL" id="KV748491">
    <property type="protein sequence ID" value="OCL15076.1"/>
    <property type="molecule type" value="Genomic_DNA"/>
</dbReference>
<feature type="domain" description="Helicase C-terminal" evidence="5">
    <location>
        <begin position="318"/>
        <end position="394"/>
    </location>
</feature>
<keyword evidence="3" id="KW-0067">ATP-binding</keyword>
<dbReference type="InterPro" id="IPR038718">
    <property type="entry name" value="SNF2-like_sf"/>
</dbReference>
<dbReference type="CDD" id="cd18793">
    <property type="entry name" value="SF2_C_SNF"/>
    <property type="match status" value="1"/>
</dbReference>
<protein>
    <recommendedName>
        <fullName evidence="8">SNF2 N-terminal domain-containing protein</fullName>
    </recommendedName>
</protein>
<dbReference type="InterPro" id="IPR000330">
    <property type="entry name" value="SNF2_N"/>
</dbReference>
<evidence type="ECO:0000313" key="7">
    <source>
        <dbReference type="Proteomes" id="UP000250140"/>
    </source>
</evidence>